<evidence type="ECO:0000313" key="2">
    <source>
        <dbReference type="WBParaSite" id="Pan_g22438.t1"/>
    </source>
</evidence>
<evidence type="ECO:0000313" key="1">
    <source>
        <dbReference type="Proteomes" id="UP000492821"/>
    </source>
</evidence>
<organism evidence="1 2">
    <name type="scientific">Panagrellus redivivus</name>
    <name type="common">Microworm</name>
    <dbReference type="NCBI Taxonomy" id="6233"/>
    <lineage>
        <taxon>Eukaryota</taxon>
        <taxon>Metazoa</taxon>
        <taxon>Ecdysozoa</taxon>
        <taxon>Nematoda</taxon>
        <taxon>Chromadorea</taxon>
        <taxon>Rhabditida</taxon>
        <taxon>Tylenchina</taxon>
        <taxon>Panagrolaimomorpha</taxon>
        <taxon>Panagrolaimoidea</taxon>
        <taxon>Panagrolaimidae</taxon>
        <taxon>Panagrellus</taxon>
    </lineage>
</organism>
<dbReference type="WBParaSite" id="Pan_g22438.t1">
    <property type="protein sequence ID" value="Pan_g22438.t1"/>
    <property type="gene ID" value="Pan_g22438"/>
</dbReference>
<dbReference type="Proteomes" id="UP000492821">
    <property type="component" value="Unassembled WGS sequence"/>
</dbReference>
<keyword evidence="1" id="KW-1185">Reference proteome</keyword>
<proteinExistence type="predicted"/>
<sequence length="76" mass="8482">MSALSLTNIVDRASGTSVHLDKNVVALFSVMPFPFHALNAQLKARLFELSTPAEAHEIELAVEGNKIYYNQDYLPY</sequence>
<reference evidence="1" key="1">
    <citation type="journal article" date="2013" name="Genetics">
        <title>The draft genome and transcriptome of Panagrellus redivivus are shaped by the harsh demands of a free-living lifestyle.</title>
        <authorList>
            <person name="Srinivasan J."/>
            <person name="Dillman A.R."/>
            <person name="Macchietto M.G."/>
            <person name="Heikkinen L."/>
            <person name="Lakso M."/>
            <person name="Fracchia K.M."/>
            <person name="Antoshechkin I."/>
            <person name="Mortazavi A."/>
            <person name="Wong G."/>
            <person name="Sternberg P.W."/>
        </authorList>
    </citation>
    <scope>NUCLEOTIDE SEQUENCE [LARGE SCALE GENOMIC DNA]</scope>
    <source>
        <strain evidence="1">MT8872</strain>
    </source>
</reference>
<reference evidence="2" key="2">
    <citation type="submission" date="2020-10" db="UniProtKB">
        <authorList>
            <consortium name="WormBaseParasite"/>
        </authorList>
    </citation>
    <scope>IDENTIFICATION</scope>
</reference>
<protein>
    <submittedName>
        <fullName evidence="2">DNA-directed RNA polymerase</fullName>
    </submittedName>
</protein>
<dbReference type="AlphaFoldDB" id="A0A7E4VLK4"/>
<accession>A0A7E4VLK4</accession>
<name>A0A7E4VLK4_PANRE</name>